<evidence type="ECO:0008006" key="3">
    <source>
        <dbReference type="Google" id="ProtNLM"/>
    </source>
</evidence>
<keyword evidence="2" id="KW-1185">Reference proteome</keyword>
<dbReference type="GO" id="GO:0015074">
    <property type="term" value="P:DNA integration"/>
    <property type="evidence" value="ECO:0007669"/>
    <property type="project" value="InterPro"/>
</dbReference>
<dbReference type="SUPFAM" id="SSF56672">
    <property type="entry name" value="DNA/RNA polymerases"/>
    <property type="match status" value="1"/>
</dbReference>
<dbReference type="InterPro" id="IPR052055">
    <property type="entry name" value="Hepadnavirus_pol/RT"/>
</dbReference>
<dbReference type="PANTHER" id="PTHR33050:SF7">
    <property type="entry name" value="RIBONUCLEASE H"/>
    <property type="match status" value="1"/>
</dbReference>
<dbReference type="SUPFAM" id="SSF47823">
    <property type="entry name" value="lambda integrase-like, N-terminal domain"/>
    <property type="match status" value="1"/>
</dbReference>
<dbReference type="AlphaFoldDB" id="A0AAD6TE21"/>
<dbReference type="PANTHER" id="PTHR33050">
    <property type="entry name" value="REVERSE TRANSCRIPTASE DOMAIN-CONTAINING PROTEIN"/>
    <property type="match status" value="1"/>
</dbReference>
<gene>
    <name evidence="1" type="ORF">C8F04DRAFT_1207029</name>
</gene>
<reference evidence="1" key="1">
    <citation type="submission" date="2023-03" db="EMBL/GenBank/DDBJ databases">
        <title>Massive genome expansion in bonnet fungi (Mycena s.s.) driven by repeated elements and novel gene families across ecological guilds.</title>
        <authorList>
            <consortium name="Lawrence Berkeley National Laboratory"/>
            <person name="Harder C.B."/>
            <person name="Miyauchi S."/>
            <person name="Viragh M."/>
            <person name="Kuo A."/>
            <person name="Thoen E."/>
            <person name="Andreopoulos B."/>
            <person name="Lu D."/>
            <person name="Skrede I."/>
            <person name="Drula E."/>
            <person name="Henrissat B."/>
            <person name="Morin E."/>
            <person name="Kohler A."/>
            <person name="Barry K."/>
            <person name="LaButti K."/>
            <person name="Morin E."/>
            <person name="Salamov A."/>
            <person name="Lipzen A."/>
            <person name="Mereny Z."/>
            <person name="Hegedus B."/>
            <person name="Baldrian P."/>
            <person name="Stursova M."/>
            <person name="Weitz H."/>
            <person name="Taylor A."/>
            <person name="Grigoriev I.V."/>
            <person name="Nagy L.G."/>
            <person name="Martin F."/>
            <person name="Kauserud H."/>
        </authorList>
    </citation>
    <scope>NUCLEOTIDE SEQUENCE</scope>
    <source>
        <strain evidence="1">CBHHK200</strain>
    </source>
</reference>
<dbReference type="InterPro" id="IPR013762">
    <property type="entry name" value="Integrase-like_cat_sf"/>
</dbReference>
<name>A0AAD6TE21_9AGAR</name>
<dbReference type="GO" id="GO:0003677">
    <property type="term" value="F:DNA binding"/>
    <property type="evidence" value="ECO:0007669"/>
    <property type="project" value="InterPro"/>
</dbReference>
<dbReference type="GO" id="GO:0006310">
    <property type="term" value="P:DNA recombination"/>
    <property type="evidence" value="ECO:0007669"/>
    <property type="project" value="InterPro"/>
</dbReference>
<dbReference type="Gene3D" id="1.10.443.10">
    <property type="entry name" value="Intergrase catalytic core"/>
    <property type="match status" value="1"/>
</dbReference>
<evidence type="ECO:0000313" key="2">
    <source>
        <dbReference type="Proteomes" id="UP001218188"/>
    </source>
</evidence>
<dbReference type="InterPro" id="IPR043502">
    <property type="entry name" value="DNA/RNA_pol_sf"/>
</dbReference>
<evidence type="ECO:0000313" key="1">
    <source>
        <dbReference type="EMBL" id="KAJ7044839.1"/>
    </source>
</evidence>
<organism evidence="1 2">
    <name type="scientific">Mycena alexandri</name>
    <dbReference type="NCBI Taxonomy" id="1745969"/>
    <lineage>
        <taxon>Eukaryota</taxon>
        <taxon>Fungi</taxon>
        <taxon>Dikarya</taxon>
        <taxon>Basidiomycota</taxon>
        <taxon>Agaricomycotina</taxon>
        <taxon>Agaricomycetes</taxon>
        <taxon>Agaricomycetidae</taxon>
        <taxon>Agaricales</taxon>
        <taxon>Marasmiineae</taxon>
        <taxon>Mycenaceae</taxon>
        <taxon>Mycena</taxon>
    </lineage>
</organism>
<dbReference type="Proteomes" id="UP001218188">
    <property type="component" value="Unassembled WGS sequence"/>
</dbReference>
<accession>A0AAD6TE21</accession>
<sequence length="878" mass="99317">MSTEFDPALPRPPLSEYTPIVMKTLRENQHLFKIVSPVNVEVFESLLVDHPNQPFVRSIIVGLREGFWPWADTQPGVYPDTYDLGDCPLKTEKKRQFVRDQRDAEIAAGRFSPSFGPDLLPGMYSMPIHAVPKPQSEKLRLVVNHKAGEFSLNSMIPREAIAGARLDTLKNLGDRLLALRRVHGPDTDLVVWKSDVSQAYRRLPMHPLWQVKQIVTIDGERHVDRCNNFGNRGAGRIWTSFMGLVNWIANRKGIPSKLYIDDTFSADLACNTSYYPPYKSSFPTPQTRTLQLWDRLGVNHEHPKQLSGEQIPVVGFDVNANAMTFTMPESKRAELLAAVEEFCRVPPGGRRHPLRKFQSLAGWMNWSFNVYFLLKPALSHIYAKMAGKTNGDAPIFVNQGVVNDLAWFSRHVRNSTGVHLLESLDWEPPDADIVAYCDASLKGLGIYFPLLGVGYQSKPPKAAPDNRIFYYEAFCICWCLHEISRLVTIWTDSSNTYDMFNSLRALPLYNEILKSSIDVLIDNDFKLRVVLLPGKKNVVADALSRWKNADAIAYHPTWTFIMTSQKMIELSRTSRQPAREAWTLDRLIHERSIVLGFAIDPSTSSTYTSALNSYITFCRMHNFSLEPTPETLSFFTVYMSHHIKPDSVDSYLSGICNQLEDHFPDVRKNRNSRLVAKTLAGCKRMRGTATKRKQPLSTHNLVTVVDWLKDRIARGVAAHDDYLFTTQLLTGFYALLRLGELTYPDKVALRNPRKVSQRISVSWRETGYGYFLPGHKADAFFEGNALMIEKLTGPADPSWFIARLRKFFPNSVAGQSMRAGGATRLAEAGALPHVIQAAGRWASDTFQIYIRKNPILLQGLIYGRPAFDGPPLRAPARI</sequence>
<proteinExistence type="predicted"/>
<protein>
    <recommendedName>
        <fullName evidence="3">Reverse transcriptase domain-containing protein</fullName>
    </recommendedName>
</protein>
<comment type="caution">
    <text evidence="1">The sequence shown here is derived from an EMBL/GenBank/DDBJ whole genome shotgun (WGS) entry which is preliminary data.</text>
</comment>
<dbReference type="EMBL" id="JARJCM010000006">
    <property type="protein sequence ID" value="KAJ7044839.1"/>
    <property type="molecule type" value="Genomic_DNA"/>
</dbReference>